<evidence type="ECO:0000313" key="2">
    <source>
        <dbReference type="EMBL" id="GEM47258.1"/>
    </source>
</evidence>
<gene>
    <name evidence="2" type="ORF">DC3_28930</name>
</gene>
<keyword evidence="1" id="KW-0732">Signal</keyword>
<accession>A0A511N462</accession>
<feature type="signal peptide" evidence="1">
    <location>
        <begin position="1"/>
        <end position="17"/>
    </location>
</feature>
<comment type="caution">
    <text evidence="2">The sequence shown here is derived from an EMBL/GenBank/DDBJ whole genome shotgun (WGS) entry which is preliminary data.</text>
</comment>
<evidence type="ECO:0000256" key="1">
    <source>
        <dbReference type="SAM" id="SignalP"/>
    </source>
</evidence>
<dbReference type="AlphaFoldDB" id="A0A511N462"/>
<feature type="chain" id="PRO_5022109525" evidence="1">
    <location>
        <begin position="18"/>
        <end position="106"/>
    </location>
</feature>
<organism evidence="2 3">
    <name type="scientific">Deinococcus cellulosilyticus (strain DSM 18568 / NBRC 106333 / KACC 11606 / 5516J-15)</name>
    <dbReference type="NCBI Taxonomy" id="1223518"/>
    <lineage>
        <taxon>Bacteria</taxon>
        <taxon>Thermotogati</taxon>
        <taxon>Deinococcota</taxon>
        <taxon>Deinococci</taxon>
        <taxon>Deinococcales</taxon>
        <taxon>Deinococcaceae</taxon>
        <taxon>Deinococcus</taxon>
    </lineage>
</organism>
<sequence length="106" mass="11959">MFLPLVLSSFLGAIAFAQNNPMEPTVVEMEREDIKKICLVAVSYALLGDVFEPDLERNELYYVPAIKKWKMVVTNKMITPQGDIKQTVVCYVSGSPFKMVVETVIK</sequence>
<reference evidence="2 3" key="1">
    <citation type="submission" date="2019-07" db="EMBL/GenBank/DDBJ databases">
        <title>Whole genome shotgun sequence of Deinococcus cellulosilyticus NBRC 106333.</title>
        <authorList>
            <person name="Hosoyama A."/>
            <person name="Uohara A."/>
            <person name="Ohji S."/>
            <person name="Ichikawa N."/>
        </authorList>
    </citation>
    <scope>NUCLEOTIDE SEQUENCE [LARGE SCALE GENOMIC DNA]</scope>
    <source>
        <strain evidence="2 3">NBRC 106333</strain>
    </source>
</reference>
<dbReference type="Proteomes" id="UP000321306">
    <property type="component" value="Unassembled WGS sequence"/>
</dbReference>
<protein>
    <submittedName>
        <fullName evidence="2">Uncharacterized protein</fullName>
    </submittedName>
</protein>
<evidence type="ECO:0000313" key="3">
    <source>
        <dbReference type="Proteomes" id="UP000321306"/>
    </source>
</evidence>
<name>A0A511N462_DEIC1</name>
<keyword evidence="3" id="KW-1185">Reference proteome</keyword>
<proteinExistence type="predicted"/>
<dbReference type="EMBL" id="BJXB01000012">
    <property type="protein sequence ID" value="GEM47258.1"/>
    <property type="molecule type" value="Genomic_DNA"/>
</dbReference>